<dbReference type="InterPro" id="IPR014717">
    <property type="entry name" value="Transl_elong_EF1B/ribsomal_bS6"/>
</dbReference>
<dbReference type="CDD" id="cd00473">
    <property type="entry name" value="bS6"/>
    <property type="match status" value="1"/>
</dbReference>
<dbReference type="Proteomes" id="UP000033999">
    <property type="component" value="Unassembled WGS sequence"/>
</dbReference>
<evidence type="ECO:0000256" key="4">
    <source>
        <dbReference type="SAM" id="MobiDB-lite"/>
    </source>
</evidence>
<dbReference type="InterPro" id="IPR020814">
    <property type="entry name" value="Ribosomal_S6_plastid/chlpt"/>
</dbReference>
<evidence type="ECO:0000313" key="6">
    <source>
        <dbReference type="Proteomes" id="UP000033999"/>
    </source>
</evidence>
<feature type="region of interest" description="Disordered" evidence="4">
    <location>
        <begin position="104"/>
        <end position="147"/>
    </location>
</feature>
<dbReference type="NCBIfam" id="TIGR00166">
    <property type="entry name" value="S6"/>
    <property type="match status" value="1"/>
</dbReference>
<sequence length="170" mass="19372">MRLYDLSIILHPHITDVELPATLEGIRKELQAMGARELQEEQIGKQRLGYIIKGNRFGHVIYFRFEAEEQNVNIIKKKLNVQPEVIRSMMSIVRHGLAFKPVHKPFRRGGTRDNHAQSFSTSPVSTAESISPKENSAIETLSKPTAEVPQKVDLAEIDKRIDDLINKETF</sequence>
<dbReference type="InterPro" id="IPR035980">
    <property type="entry name" value="Ribosomal_bS6_sf"/>
</dbReference>
<evidence type="ECO:0000256" key="2">
    <source>
        <dbReference type="ARBA" id="ARBA00035294"/>
    </source>
</evidence>
<keyword evidence="3" id="KW-0694">RNA-binding</keyword>
<accession>A0A0G1MHD3</accession>
<proteinExistence type="inferred from homology"/>
<keyword evidence="3" id="KW-0687">Ribonucleoprotein</keyword>
<dbReference type="AlphaFoldDB" id="A0A0G1MHD3"/>
<dbReference type="HAMAP" id="MF_00360">
    <property type="entry name" value="Ribosomal_bS6"/>
    <property type="match status" value="1"/>
</dbReference>
<dbReference type="Pfam" id="PF01250">
    <property type="entry name" value="Ribosomal_S6"/>
    <property type="match status" value="1"/>
</dbReference>
<organism evidence="5 6">
    <name type="scientific">Candidatus Magasanikbacteria bacterium GW2011_GWA2_45_39</name>
    <dbReference type="NCBI Taxonomy" id="1619041"/>
    <lineage>
        <taxon>Bacteria</taxon>
        <taxon>Candidatus Magasanikiibacteriota</taxon>
    </lineage>
</organism>
<evidence type="ECO:0000256" key="1">
    <source>
        <dbReference type="ARBA" id="ARBA00009512"/>
    </source>
</evidence>
<dbReference type="GO" id="GO:0006412">
    <property type="term" value="P:translation"/>
    <property type="evidence" value="ECO:0007669"/>
    <property type="project" value="UniProtKB-UniRule"/>
</dbReference>
<evidence type="ECO:0000313" key="5">
    <source>
        <dbReference type="EMBL" id="KKU07487.1"/>
    </source>
</evidence>
<evidence type="ECO:0000256" key="3">
    <source>
        <dbReference type="HAMAP-Rule" id="MF_00360"/>
    </source>
</evidence>
<comment type="caution">
    <text evidence="5">The sequence shown here is derived from an EMBL/GenBank/DDBJ whole genome shotgun (WGS) entry which is preliminary data.</text>
</comment>
<dbReference type="GO" id="GO:0019843">
    <property type="term" value="F:rRNA binding"/>
    <property type="evidence" value="ECO:0007669"/>
    <property type="project" value="UniProtKB-UniRule"/>
</dbReference>
<dbReference type="GO" id="GO:0005840">
    <property type="term" value="C:ribosome"/>
    <property type="evidence" value="ECO:0007669"/>
    <property type="project" value="UniProtKB-KW"/>
</dbReference>
<dbReference type="EMBL" id="LCKX01000010">
    <property type="protein sequence ID" value="KKU07487.1"/>
    <property type="molecule type" value="Genomic_DNA"/>
</dbReference>
<comment type="function">
    <text evidence="3">Binds together with bS18 to 16S ribosomal RNA.</text>
</comment>
<feature type="compositionally biased region" description="Polar residues" evidence="4">
    <location>
        <begin position="116"/>
        <end position="143"/>
    </location>
</feature>
<dbReference type="InterPro" id="IPR000529">
    <property type="entry name" value="Ribosomal_bS6"/>
</dbReference>
<dbReference type="Gene3D" id="3.30.70.60">
    <property type="match status" value="1"/>
</dbReference>
<dbReference type="GO" id="GO:0003735">
    <property type="term" value="F:structural constituent of ribosome"/>
    <property type="evidence" value="ECO:0007669"/>
    <property type="project" value="InterPro"/>
</dbReference>
<comment type="similarity">
    <text evidence="1 3">Belongs to the bacterial ribosomal protein bS6 family.</text>
</comment>
<dbReference type="GO" id="GO:1990904">
    <property type="term" value="C:ribonucleoprotein complex"/>
    <property type="evidence" value="ECO:0007669"/>
    <property type="project" value="UniProtKB-KW"/>
</dbReference>
<dbReference type="SUPFAM" id="SSF54995">
    <property type="entry name" value="Ribosomal protein S6"/>
    <property type="match status" value="1"/>
</dbReference>
<keyword evidence="3 5" id="KW-0689">Ribosomal protein</keyword>
<name>A0A0G1MHD3_9BACT</name>
<keyword evidence="3" id="KW-0699">rRNA-binding</keyword>
<reference evidence="5 6" key="1">
    <citation type="journal article" date="2015" name="Nature">
        <title>rRNA introns, odd ribosomes, and small enigmatic genomes across a large radiation of phyla.</title>
        <authorList>
            <person name="Brown C.T."/>
            <person name="Hug L.A."/>
            <person name="Thomas B.C."/>
            <person name="Sharon I."/>
            <person name="Castelle C.J."/>
            <person name="Singh A."/>
            <person name="Wilkins M.J."/>
            <person name="Williams K.H."/>
            <person name="Banfield J.F."/>
        </authorList>
    </citation>
    <scope>NUCLEOTIDE SEQUENCE [LARGE SCALE GENOMIC DNA]</scope>
</reference>
<protein>
    <recommendedName>
        <fullName evidence="2 3">Small ribosomal subunit protein bS6</fullName>
    </recommendedName>
</protein>
<gene>
    <name evidence="3" type="primary">rpsF</name>
    <name evidence="5" type="ORF">UX10_C0010G0004</name>
</gene>